<dbReference type="EMBL" id="KU351741">
    <property type="protein sequence ID" value="ANC96578.1"/>
    <property type="molecule type" value="Genomic_DNA"/>
</dbReference>
<evidence type="ECO:0000313" key="8">
    <source>
        <dbReference type="EMBL" id="ANC96578.1"/>
    </source>
</evidence>
<dbReference type="SMART" id="SM00986">
    <property type="entry name" value="UDG"/>
    <property type="match status" value="1"/>
</dbReference>
<keyword evidence="5" id="KW-0234">DNA repair</keyword>
<keyword evidence="2" id="KW-1048">Host nucleus</keyword>
<gene>
    <name evidence="8" type="primary">U81</name>
</gene>
<dbReference type="Gene3D" id="3.40.470.10">
    <property type="entry name" value="Uracil-DNA glycosylase-like domain"/>
    <property type="match status" value="1"/>
</dbReference>
<organism evidence="8 9">
    <name type="scientific">macacine betaherpesvirus 9</name>
    <dbReference type="NCBI Taxonomy" id="2560568"/>
    <lineage>
        <taxon>Viruses</taxon>
        <taxon>Duplodnaviria</taxon>
        <taxon>Heunggongvirae</taxon>
        <taxon>Peploviricota</taxon>
        <taxon>Herviviricetes</taxon>
        <taxon>Herpesvirales</taxon>
        <taxon>Orthoherpesviridae</taxon>
        <taxon>Betaherpesvirinae</taxon>
        <taxon>Roseolovirus</taxon>
        <taxon>Roseolovirus macacinebeta9</taxon>
    </lineage>
</organism>
<evidence type="ECO:0000259" key="7">
    <source>
        <dbReference type="SMART" id="SM00986"/>
    </source>
</evidence>
<feature type="domain" description="Uracil-DNA glycosylase-like" evidence="7">
    <location>
        <begin position="76"/>
        <end position="238"/>
    </location>
</feature>
<protein>
    <submittedName>
        <fullName evidence="8">Uracil-DNA glycosylase</fullName>
    </submittedName>
</protein>
<proteinExistence type="inferred from homology"/>
<evidence type="ECO:0000256" key="6">
    <source>
        <dbReference type="PROSITE-ProRule" id="PRU10072"/>
    </source>
</evidence>
<comment type="similarity">
    <text evidence="1">Belongs to the uracil-DNA glycosylase (UDG) superfamily. UNG family.</text>
</comment>
<dbReference type="GO" id="GO:0097510">
    <property type="term" value="P:base-excision repair, AP site formation via deaminated base removal"/>
    <property type="evidence" value="ECO:0007669"/>
    <property type="project" value="TreeGrafter"/>
</dbReference>
<name>A0A191S3V9_9BETA</name>
<dbReference type="NCBIfam" id="NF003589">
    <property type="entry name" value="PRK05254.1-2"/>
    <property type="match status" value="1"/>
</dbReference>
<keyword evidence="9" id="KW-1185">Reference proteome</keyword>
<evidence type="ECO:0000256" key="4">
    <source>
        <dbReference type="ARBA" id="ARBA00022801"/>
    </source>
</evidence>
<dbReference type="RefSeq" id="YP_009253984.1">
    <property type="nucleotide sequence ID" value="NC_030200.1"/>
</dbReference>
<evidence type="ECO:0000256" key="3">
    <source>
        <dbReference type="ARBA" id="ARBA00022763"/>
    </source>
</evidence>
<dbReference type="SUPFAM" id="SSF52141">
    <property type="entry name" value="Uracil-DNA glycosylase-like"/>
    <property type="match status" value="1"/>
</dbReference>
<evidence type="ECO:0000256" key="2">
    <source>
        <dbReference type="ARBA" id="ARBA00022562"/>
    </source>
</evidence>
<dbReference type="InterPro" id="IPR018085">
    <property type="entry name" value="Ura-DNA_Glyclase_AS"/>
</dbReference>
<dbReference type="InterPro" id="IPR036895">
    <property type="entry name" value="Uracil-DNA_glycosylase-like_sf"/>
</dbReference>
<dbReference type="SMART" id="SM00987">
    <property type="entry name" value="UreE_C"/>
    <property type="match status" value="1"/>
</dbReference>
<dbReference type="PANTHER" id="PTHR11264:SF0">
    <property type="entry name" value="URACIL-DNA GLYCOSYLASE"/>
    <property type="match status" value="1"/>
</dbReference>
<dbReference type="InterPro" id="IPR005122">
    <property type="entry name" value="Uracil-DNA_glycosylase-like"/>
</dbReference>
<dbReference type="NCBIfam" id="NF003592">
    <property type="entry name" value="PRK05254.1-5"/>
    <property type="match status" value="1"/>
</dbReference>
<keyword evidence="4" id="KW-0378">Hydrolase</keyword>
<dbReference type="GO" id="GO:0004844">
    <property type="term" value="F:uracil DNA N-glycosylase activity"/>
    <property type="evidence" value="ECO:0007669"/>
    <property type="project" value="InterPro"/>
</dbReference>
<dbReference type="Pfam" id="PF03167">
    <property type="entry name" value="UDG"/>
    <property type="match status" value="1"/>
</dbReference>
<evidence type="ECO:0000313" key="9">
    <source>
        <dbReference type="Proteomes" id="UP000202843"/>
    </source>
</evidence>
<dbReference type="NCBIfam" id="TIGR00628">
    <property type="entry name" value="ung"/>
    <property type="match status" value="1"/>
</dbReference>
<dbReference type="PANTHER" id="PTHR11264">
    <property type="entry name" value="URACIL-DNA GLYCOSYLASE"/>
    <property type="match status" value="1"/>
</dbReference>
<accession>A0A191S3V9</accession>
<dbReference type="KEGG" id="vg:27912106"/>
<dbReference type="OrthoDB" id="11388at10239"/>
<keyword evidence="3" id="KW-0227">DNA damage</keyword>
<dbReference type="PROSITE" id="PS00130">
    <property type="entry name" value="U_DNA_GLYCOSYLASE"/>
    <property type="match status" value="1"/>
</dbReference>
<dbReference type="HAMAP" id="MF_00148">
    <property type="entry name" value="UDG"/>
    <property type="match status" value="1"/>
</dbReference>
<dbReference type="InterPro" id="IPR002043">
    <property type="entry name" value="UDG_fam1"/>
</dbReference>
<evidence type="ECO:0000256" key="5">
    <source>
        <dbReference type="ARBA" id="ARBA00023204"/>
    </source>
</evidence>
<reference evidence="8 9" key="1">
    <citation type="journal article" date="2016" name="J. Virol.">
        <title>Complete Unique Genome Sequence, Expression Profile, and Salivary Gland Tissue Tropism of the Herpesvirus 7 Homolog in Pigtailed Macaques.</title>
        <authorList>
            <person name="Staheli J.P."/>
            <person name="Dyen M.R."/>
            <person name="Basom R."/>
            <person name="Fitzgibbon M."/>
            <person name="Barcy S."/>
        </authorList>
    </citation>
    <scope>NUCLEOTIDE SEQUENCE [LARGE SCALE GENOMIC DNA]</scope>
</reference>
<sequence>MSLLRWMHENISEENEANISFEEQHVLFKIDIRWLKFLNFSDSDIIQLKNVYKLVQRDRDNLTIYPDSCNLHSWSFLCSPEEVKVIIVGQDPYPDGSGHGLAFSTIKERSPPDSLKNIFKELHRSIEYFQIPTHGCLTSWCAQGVLLLNTIFTVIRGLPLSHETIGWQTLSNKIINTLSENMNNLVFMLWGAQARKLSFLIDHKKHLILECAHPSPRAKGSKTPFIGCNHFVKANIYLKDHNKCPIDWTISN</sequence>
<dbReference type="GeneID" id="27912106"/>
<evidence type="ECO:0000256" key="1">
    <source>
        <dbReference type="ARBA" id="ARBA00008184"/>
    </source>
</evidence>
<dbReference type="NCBIfam" id="NF003588">
    <property type="entry name" value="PRK05254.1-1"/>
    <property type="match status" value="1"/>
</dbReference>
<dbReference type="CDD" id="cd10027">
    <property type="entry name" value="UDG-F1-like"/>
    <property type="match status" value="1"/>
</dbReference>
<feature type="active site" description="Proton acceptor" evidence="6">
    <location>
        <position position="91"/>
    </location>
</feature>
<dbReference type="Proteomes" id="UP000202843">
    <property type="component" value="Segment"/>
</dbReference>